<evidence type="ECO:0000256" key="1">
    <source>
        <dbReference type="SAM" id="MobiDB-lite"/>
    </source>
</evidence>
<comment type="caution">
    <text evidence="2">The sequence shown here is derived from an EMBL/GenBank/DDBJ whole genome shotgun (WGS) entry which is preliminary data.</text>
</comment>
<evidence type="ECO:0000313" key="2">
    <source>
        <dbReference type="EMBL" id="HJE24691.1"/>
    </source>
</evidence>
<dbReference type="EMBL" id="DYYG01000037">
    <property type="protein sequence ID" value="HJE24691.1"/>
    <property type="molecule type" value="Genomic_DNA"/>
</dbReference>
<gene>
    <name evidence="2" type="ORF">K8W01_13615</name>
</gene>
<accession>A0A921E4D3</accession>
<dbReference type="Proteomes" id="UP000742631">
    <property type="component" value="Unassembled WGS sequence"/>
</dbReference>
<evidence type="ECO:0000313" key="3">
    <source>
        <dbReference type="Proteomes" id="UP000742631"/>
    </source>
</evidence>
<reference evidence="2" key="1">
    <citation type="journal article" date="2021" name="PeerJ">
        <title>Extensive microbial diversity within the chicken gut microbiome revealed by metagenomics and culture.</title>
        <authorList>
            <person name="Gilroy R."/>
            <person name="Ravi A."/>
            <person name="Getino M."/>
            <person name="Pursley I."/>
            <person name="Horton D.L."/>
            <person name="Alikhan N.F."/>
            <person name="Baker D."/>
            <person name="Gharbi K."/>
            <person name="Hall N."/>
            <person name="Watson M."/>
            <person name="Adriaenssens E.M."/>
            <person name="Foster-Nyarko E."/>
            <person name="Jarju S."/>
            <person name="Secka A."/>
            <person name="Antonio M."/>
            <person name="Oren A."/>
            <person name="Chaudhuri R.R."/>
            <person name="La Ragione R."/>
            <person name="Hildebrand F."/>
            <person name="Pallen M.J."/>
        </authorList>
    </citation>
    <scope>NUCLEOTIDE SEQUENCE</scope>
    <source>
        <strain evidence="2">316</strain>
    </source>
</reference>
<name>A0A921E4D3_9HYPH</name>
<protein>
    <submittedName>
        <fullName evidence="2">Uncharacterized protein</fullName>
    </submittedName>
</protein>
<feature type="compositionally biased region" description="Polar residues" evidence="1">
    <location>
        <begin position="58"/>
        <end position="67"/>
    </location>
</feature>
<reference evidence="2" key="2">
    <citation type="submission" date="2021-09" db="EMBL/GenBank/DDBJ databases">
        <authorList>
            <person name="Gilroy R."/>
        </authorList>
    </citation>
    <scope>NUCLEOTIDE SEQUENCE</scope>
    <source>
        <strain evidence="2">316</strain>
    </source>
</reference>
<proteinExistence type="predicted"/>
<sequence>MNPNVIKTREEARALVDADLITFQDYMLLCGFKGWNSDGPAPVQAVASLLSAEGEASQAKQRASNQEPGPIPDGDVIGHGSREAEPAIGNAHPRFEIVSFSARRRAVPAAVKSDLPRHEKGRVLAFSRPLRQQHCR</sequence>
<dbReference type="AlphaFoldDB" id="A0A921E4D3"/>
<organism evidence="2 3">
    <name type="scientific">Methylorubrum populi</name>
    <dbReference type="NCBI Taxonomy" id="223967"/>
    <lineage>
        <taxon>Bacteria</taxon>
        <taxon>Pseudomonadati</taxon>
        <taxon>Pseudomonadota</taxon>
        <taxon>Alphaproteobacteria</taxon>
        <taxon>Hyphomicrobiales</taxon>
        <taxon>Methylobacteriaceae</taxon>
        <taxon>Methylorubrum</taxon>
    </lineage>
</organism>
<feature type="region of interest" description="Disordered" evidence="1">
    <location>
        <begin position="51"/>
        <end position="90"/>
    </location>
</feature>